<keyword evidence="9" id="KW-0560">Oxidoreductase</keyword>
<dbReference type="GO" id="GO:0004130">
    <property type="term" value="F:cytochrome-c peroxidase activity"/>
    <property type="evidence" value="ECO:0007669"/>
    <property type="project" value="TreeGrafter"/>
</dbReference>
<evidence type="ECO:0000256" key="15">
    <source>
        <dbReference type="SAM" id="Phobius"/>
    </source>
</evidence>
<keyword evidence="15" id="KW-0472">Membrane</keyword>
<evidence type="ECO:0000256" key="3">
    <source>
        <dbReference type="ARBA" id="ARBA00022448"/>
    </source>
</evidence>
<evidence type="ECO:0000256" key="5">
    <source>
        <dbReference type="ARBA" id="ARBA00022723"/>
    </source>
</evidence>
<evidence type="ECO:0000256" key="12">
    <source>
        <dbReference type="ARBA" id="ARBA00073576"/>
    </source>
</evidence>
<evidence type="ECO:0000313" key="17">
    <source>
        <dbReference type="EMBL" id="NFV79362.1"/>
    </source>
</evidence>
<protein>
    <recommendedName>
        <fullName evidence="12">Methylamine utilization protein MauG</fullName>
    </recommendedName>
</protein>
<reference evidence="17 18" key="1">
    <citation type="submission" date="2020-02" db="EMBL/GenBank/DDBJ databases">
        <authorList>
            <person name="Dziuba M."/>
            <person name="Kuznetsov B."/>
            <person name="Mardanov A."/>
            <person name="Ravin N."/>
            <person name="Grouzdev D."/>
        </authorList>
    </citation>
    <scope>NUCLEOTIDE SEQUENCE [LARGE SCALE GENOMIC DNA]</scope>
    <source>
        <strain evidence="17 18">SpK</strain>
    </source>
</reference>
<evidence type="ECO:0000256" key="6">
    <source>
        <dbReference type="ARBA" id="ARBA00022729"/>
    </source>
</evidence>
<evidence type="ECO:0000256" key="8">
    <source>
        <dbReference type="ARBA" id="ARBA00022982"/>
    </source>
</evidence>
<dbReference type="PANTHER" id="PTHR30600">
    <property type="entry name" value="CYTOCHROME C PEROXIDASE-RELATED"/>
    <property type="match status" value="1"/>
</dbReference>
<evidence type="ECO:0000313" key="18">
    <source>
        <dbReference type="Proteomes" id="UP000480684"/>
    </source>
</evidence>
<gene>
    <name evidence="17" type="ORF">G4223_04470</name>
</gene>
<dbReference type="InterPro" id="IPR004852">
    <property type="entry name" value="Di-haem_cyt_c_peroxidsae"/>
</dbReference>
<feature type="transmembrane region" description="Helical" evidence="15">
    <location>
        <begin position="47"/>
        <end position="70"/>
    </location>
</feature>
<evidence type="ECO:0000256" key="4">
    <source>
        <dbReference type="ARBA" id="ARBA00022617"/>
    </source>
</evidence>
<keyword evidence="4 13" id="KW-0349">Heme</keyword>
<organism evidence="17 18">
    <name type="scientific">Magnetospirillum aberrantis SpK</name>
    <dbReference type="NCBI Taxonomy" id="908842"/>
    <lineage>
        <taxon>Bacteria</taxon>
        <taxon>Pseudomonadati</taxon>
        <taxon>Pseudomonadota</taxon>
        <taxon>Alphaproteobacteria</taxon>
        <taxon>Rhodospirillales</taxon>
        <taxon>Rhodospirillaceae</taxon>
        <taxon>Magnetospirillum</taxon>
    </lineage>
</organism>
<feature type="domain" description="Cytochrome c" evidence="16">
    <location>
        <begin position="124"/>
        <end position="260"/>
    </location>
</feature>
<dbReference type="PROSITE" id="PS51007">
    <property type="entry name" value="CYTC"/>
    <property type="match status" value="2"/>
</dbReference>
<evidence type="ECO:0000256" key="7">
    <source>
        <dbReference type="ARBA" id="ARBA00022764"/>
    </source>
</evidence>
<evidence type="ECO:0000256" key="10">
    <source>
        <dbReference type="ARBA" id="ARBA00023004"/>
    </source>
</evidence>
<feature type="region of interest" description="Disordered" evidence="14">
    <location>
        <begin position="84"/>
        <end position="123"/>
    </location>
</feature>
<dbReference type="GO" id="GO:0020037">
    <property type="term" value="F:heme binding"/>
    <property type="evidence" value="ECO:0007669"/>
    <property type="project" value="InterPro"/>
</dbReference>
<keyword evidence="18" id="KW-1185">Reference proteome</keyword>
<evidence type="ECO:0000259" key="16">
    <source>
        <dbReference type="PROSITE" id="PS51007"/>
    </source>
</evidence>
<keyword evidence="15" id="KW-0812">Transmembrane</keyword>
<evidence type="ECO:0000256" key="14">
    <source>
        <dbReference type="SAM" id="MobiDB-lite"/>
    </source>
</evidence>
<keyword evidence="8" id="KW-0249">Electron transport</keyword>
<feature type="domain" description="Cytochrome c" evidence="16">
    <location>
        <begin position="279"/>
        <end position="423"/>
    </location>
</feature>
<dbReference type="Pfam" id="PF03150">
    <property type="entry name" value="CCP_MauG"/>
    <property type="match status" value="1"/>
</dbReference>
<sequence length="439" mass="46642">MNADLSSLLAVGAFAITVAVTALVLLVRGDLAPAGLRPMALSVGGRFLLGGALGLGVIAFSIKVAIILTLSSFPGKTIEPLIAGVGSQDGRDQPPLPRPDPKPYEWQSLPTVVPAPADNPTTPAKVALGERLFHDPLLSRDRTVSCASCHDMAGGSGTDGRATAIGIDGIVGKRNSPTVWNAAFQARLFWDGRAGSLEEQAKGPPLNPDEMGMPSFAAIEERIAQEADYAPLFHAAFGADAAITMDRIAQAIAAYERTLVAADSAYDRFVSGDSQALSPRQQRGMWLFQSSGCIMCHAGPNFSGASLVGPRNPYAPLFAKRSAVAISHGLDRETAPRGVWRIPSLRNVALTAPYFHNGSVSDLREAVRVMATAQLNATLVSTTQQPAQPRWDAEAKRFLPPEQRLVLGEDDVEDIARFLESLSSDTLSARIKMAAGERR</sequence>
<comment type="subcellular location">
    <subcellularLocation>
        <location evidence="1">Periplasm</location>
    </subcellularLocation>
</comment>
<evidence type="ECO:0000256" key="11">
    <source>
        <dbReference type="ARBA" id="ARBA00058991"/>
    </source>
</evidence>
<dbReference type="AlphaFoldDB" id="A0A7C9QSJ2"/>
<dbReference type="Proteomes" id="UP000480684">
    <property type="component" value="Unassembled WGS sequence"/>
</dbReference>
<evidence type="ECO:0000256" key="1">
    <source>
        <dbReference type="ARBA" id="ARBA00004418"/>
    </source>
</evidence>
<dbReference type="EMBL" id="JAAIYP010000027">
    <property type="protein sequence ID" value="NFV79362.1"/>
    <property type="molecule type" value="Genomic_DNA"/>
</dbReference>
<proteinExistence type="predicted"/>
<keyword evidence="6" id="KW-0732">Signal</keyword>
<keyword evidence="10 13" id="KW-0408">Iron</keyword>
<dbReference type="InterPro" id="IPR051395">
    <property type="entry name" value="Cytochrome_c_Peroxidase/MauG"/>
</dbReference>
<keyword evidence="7" id="KW-0574">Periplasm</keyword>
<dbReference type="GO" id="GO:0046872">
    <property type="term" value="F:metal ion binding"/>
    <property type="evidence" value="ECO:0007669"/>
    <property type="project" value="UniProtKB-KW"/>
</dbReference>
<evidence type="ECO:0000256" key="9">
    <source>
        <dbReference type="ARBA" id="ARBA00023002"/>
    </source>
</evidence>
<accession>A0A7C9QSJ2</accession>
<dbReference type="SUPFAM" id="SSF46626">
    <property type="entry name" value="Cytochrome c"/>
    <property type="match status" value="2"/>
</dbReference>
<keyword evidence="5 13" id="KW-0479">Metal-binding</keyword>
<dbReference type="GO" id="GO:0042597">
    <property type="term" value="C:periplasmic space"/>
    <property type="evidence" value="ECO:0007669"/>
    <property type="project" value="UniProtKB-SubCell"/>
</dbReference>
<dbReference type="GO" id="GO:0009055">
    <property type="term" value="F:electron transfer activity"/>
    <property type="evidence" value="ECO:0007669"/>
    <property type="project" value="InterPro"/>
</dbReference>
<dbReference type="Gene3D" id="1.10.760.10">
    <property type="entry name" value="Cytochrome c-like domain"/>
    <property type="match status" value="2"/>
</dbReference>
<keyword evidence="3" id="KW-0813">Transport</keyword>
<evidence type="ECO:0000256" key="2">
    <source>
        <dbReference type="ARBA" id="ARBA00004856"/>
    </source>
</evidence>
<keyword evidence="15" id="KW-1133">Transmembrane helix</keyword>
<name>A0A7C9QSJ2_9PROT</name>
<comment type="pathway">
    <text evidence="2">One-carbon metabolism; methylamine degradation.</text>
</comment>
<comment type="function">
    <text evidence="11">Involved in methylamine metabolism. Essential for the maturation of the beta subunit of MADH, presumably via a step in the biosynthesis of tryptophan tryptophylquinone (TTQ), the cofactor of MADH.</text>
</comment>
<evidence type="ECO:0000256" key="13">
    <source>
        <dbReference type="PROSITE-ProRule" id="PRU00433"/>
    </source>
</evidence>
<feature type="transmembrane region" description="Helical" evidence="15">
    <location>
        <begin position="6"/>
        <end position="27"/>
    </location>
</feature>
<dbReference type="RefSeq" id="WP_163675620.1">
    <property type="nucleotide sequence ID" value="NZ_JAAIYP010000027.1"/>
</dbReference>
<comment type="caution">
    <text evidence="17">The sequence shown here is derived from an EMBL/GenBank/DDBJ whole genome shotgun (WGS) entry which is preliminary data.</text>
</comment>
<dbReference type="InterPro" id="IPR036909">
    <property type="entry name" value="Cyt_c-like_dom_sf"/>
</dbReference>
<dbReference type="InterPro" id="IPR009056">
    <property type="entry name" value="Cyt_c-like_dom"/>
</dbReference>
<dbReference type="FunFam" id="1.10.760.10:FF:000019">
    <property type="entry name" value="Di-heme cytochrome C peroxidase"/>
    <property type="match status" value="1"/>
</dbReference>